<dbReference type="InterPro" id="IPR011761">
    <property type="entry name" value="ATP-grasp"/>
</dbReference>
<dbReference type="InterPro" id="IPR052032">
    <property type="entry name" value="ATP-dep_AA_Ligase"/>
</dbReference>
<dbReference type="SUPFAM" id="SSF51735">
    <property type="entry name" value="NAD(P)-binding Rossmann-fold domains"/>
    <property type="match status" value="1"/>
</dbReference>
<reference evidence="7" key="1">
    <citation type="journal article" date="2019" name="Int. J. Syst. Evol. Microbiol.">
        <title>The Global Catalogue of Microorganisms (GCM) 10K type strain sequencing project: providing services to taxonomists for standard genome sequencing and annotation.</title>
        <authorList>
            <consortium name="The Broad Institute Genomics Platform"/>
            <consortium name="The Broad Institute Genome Sequencing Center for Infectious Disease"/>
            <person name="Wu L."/>
            <person name="Ma J."/>
        </authorList>
    </citation>
    <scope>NUCLEOTIDE SEQUENCE [LARGE SCALE GENOMIC DNA]</scope>
    <source>
        <strain evidence="7">JCM 16014</strain>
    </source>
</reference>
<dbReference type="PROSITE" id="PS50975">
    <property type="entry name" value="ATP_GRASP"/>
    <property type="match status" value="1"/>
</dbReference>
<proteinExistence type="predicted"/>
<keyword evidence="3 4" id="KW-0067">ATP-binding</keyword>
<gene>
    <name evidence="6" type="ORF">GCM10009839_31510</name>
</gene>
<evidence type="ECO:0000256" key="3">
    <source>
        <dbReference type="ARBA" id="ARBA00022840"/>
    </source>
</evidence>
<evidence type="ECO:0000256" key="4">
    <source>
        <dbReference type="PROSITE-ProRule" id="PRU00409"/>
    </source>
</evidence>
<evidence type="ECO:0000313" key="6">
    <source>
        <dbReference type="EMBL" id="GAA2029620.1"/>
    </source>
</evidence>
<evidence type="ECO:0000313" key="7">
    <source>
        <dbReference type="Proteomes" id="UP001500751"/>
    </source>
</evidence>
<dbReference type="InterPro" id="IPR048764">
    <property type="entry name" value="PylC_N"/>
</dbReference>
<dbReference type="Proteomes" id="UP001500751">
    <property type="component" value="Unassembled WGS sequence"/>
</dbReference>
<keyword evidence="7" id="KW-1185">Reference proteome</keyword>
<accession>A0ABP5FQX7</accession>
<dbReference type="Gene3D" id="3.30.470.20">
    <property type="entry name" value="ATP-grasp fold, B domain"/>
    <property type="match status" value="1"/>
</dbReference>
<comment type="caution">
    <text evidence="6">The sequence shown here is derived from an EMBL/GenBank/DDBJ whole genome shotgun (WGS) entry which is preliminary data.</text>
</comment>
<organism evidence="6 7">
    <name type="scientific">Catenulispora yoronensis</name>
    <dbReference type="NCBI Taxonomy" id="450799"/>
    <lineage>
        <taxon>Bacteria</taxon>
        <taxon>Bacillati</taxon>
        <taxon>Actinomycetota</taxon>
        <taxon>Actinomycetes</taxon>
        <taxon>Catenulisporales</taxon>
        <taxon>Catenulisporaceae</taxon>
        <taxon>Catenulispora</taxon>
    </lineage>
</organism>
<dbReference type="EMBL" id="BAAAQN010000015">
    <property type="protein sequence ID" value="GAA2029620.1"/>
    <property type="molecule type" value="Genomic_DNA"/>
</dbReference>
<evidence type="ECO:0000259" key="5">
    <source>
        <dbReference type="PROSITE" id="PS50975"/>
    </source>
</evidence>
<evidence type="ECO:0000256" key="1">
    <source>
        <dbReference type="ARBA" id="ARBA00022598"/>
    </source>
</evidence>
<sequence>MADSVLVTGAGGAAGISVLNALLAAGVRTVAVDCDAMAAGLSLGHASDVVPPAHDPKFVDVLAELAVSQGADAVVPTVAEELIALGARADDLADSGVAVWVPSQRTVERCSDKALFATTLGEAGIATPATGWVASDVSGPWIVKPRSGRGSRDVYPCDSAEEVTWALRRMPEPIVQTRLAGREFTVDALVDRDGRFAGGVPRWRLETRGGISTKGETFADDRVLIGAAAVLDAVGLRGVACVQGFVTEDDDVVFVECNPRFSGGLPLSLAAGADLVGEYVRAVRGLPVRSSRLGYRPGVRMTRRFCEVFEG</sequence>
<dbReference type="Pfam" id="PF15632">
    <property type="entry name" value="ATPgrasp_Ter"/>
    <property type="match status" value="1"/>
</dbReference>
<protein>
    <submittedName>
        <fullName evidence="6">ATP-grasp domain-containing protein</fullName>
    </submittedName>
</protein>
<evidence type="ECO:0000256" key="2">
    <source>
        <dbReference type="ARBA" id="ARBA00022741"/>
    </source>
</evidence>
<name>A0ABP5FQX7_9ACTN</name>
<feature type="domain" description="ATP-grasp" evidence="5">
    <location>
        <begin position="104"/>
        <end position="284"/>
    </location>
</feature>
<dbReference type="InterPro" id="IPR036291">
    <property type="entry name" value="NAD(P)-bd_dom_sf"/>
</dbReference>
<dbReference type="RefSeq" id="WP_344666338.1">
    <property type="nucleotide sequence ID" value="NZ_BAAAQN010000015.1"/>
</dbReference>
<dbReference type="PANTHER" id="PTHR43585:SF2">
    <property type="entry name" value="ATP-GRASP ENZYME FSQD"/>
    <property type="match status" value="1"/>
</dbReference>
<keyword evidence="2 4" id="KW-0547">Nucleotide-binding</keyword>
<dbReference type="PANTHER" id="PTHR43585">
    <property type="entry name" value="FUMIPYRROLE BIOSYNTHESIS PROTEIN C"/>
    <property type="match status" value="1"/>
</dbReference>
<dbReference type="SUPFAM" id="SSF56059">
    <property type="entry name" value="Glutathione synthetase ATP-binding domain-like"/>
    <property type="match status" value="1"/>
</dbReference>
<dbReference type="Pfam" id="PF21360">
    <property type="entry name" value="PylC-like_N"/>
    <property type="match status" value="1"/>
</dbReference>
<keyword evidence="1" id="KW-0436">Ligase</keyword>
<dbReference type="Gene3D" id="3.40.50.20">
    <property type="match status" value="1"/>
</dbReference>